<dbReference type="SUPFAM" id="SSF54593">
    <property type="entry name" value="Glyoxalase/Bleomycin resistance protein/Dihydroxybiphenyl dioxygenase"/>
    <property type="match status" value="1"/>
</dbReference>
<organism evidence="2 3">
    <name type="scientific">Clostridium tepidiprofundi DSM 19306</name>
    <dbReference type="NCBI Taxonomy" id="1121338"/>
    <lineage>
        <taxon>Bacteria</taxon>
        <taxon>Bacillati</taxon>
        <taxon>Bacillota</taxon>
        <taxon>Clostridia</taxon>
        <taxon>Eubacteriales</taxon>
        <taxon>Clostridiaceae</taxon>
        <taxon>Clostridium</taxon>
    </lineage>
</organism>
<dbReference type="OrthoDB" id="9804235at2"/>
<reference evidence="2 3" key="1">
    <citation type="submission" date="2016-02" db="EMBL/GenBank/DDBJ databases">
        <title>Genome sequence of Clostridium tepidiprofundi DSM 19306.</title>
        <authorList>
            <person name="Poehlein A."/>
            <person name="Daniel R."/>
        </authorList>
    </citation>
    <scope>NUCLEOTIDE SEQUENCE [LARGE SCALE GENOMIC DNA]</scope>
    <source>
        <strain evidence="2 3">DSM 19306</strain>
    </source>
</reference>
<dbReference type="InterPro" id="IPR029068">
    <property type="entry name" value="Glyas_Bleomycin-R_OHBP_Dase"/>
</dbReference>
<protein>
    <recommendedName>
        <fullName evidence="1">Glyoxalase/fosfomycin resistance/dioxygenase domain-containing protein</fullName>
    </recommendedName>
</protein>
<dbReference type="STRING" id="1121338.CLTEP_18280"/>
<accession>A0A151B395</accession>
<dbReference type="AlphaFoldDB" id="A0A151B395"/>
<evidence type="ECO:0000259" key="1">
    <source>
        <dbReference type="Pfam" id="PF00903"/>
    </source>
</evidence>
<dbReference type="RefSeq" id="WP_084364818.1">
    <property type="nucleotide sequence ID" value="NZ_LTBA01000021.1"/>
</dbReference>
<dbReference type="Proteomes" id="UP000075531">
    <property type="component" value="Unassembled WGS sequence"/>
</dbReference>
<dbReference type="PATRIC" id="fig|1121338.3.peg.1872"/>
<keyword evidence="3" id="KW-1185">Reference proteome</keyword>
<comment type="caution">
    <text evidence="2">The sequence shown here is derived from an EMBL/GenBank/DDBJ whole genome shotgun (WGS) entry which is preliminary data.</text>
</comment>
<evidence type="ECO:0000313" key="2">
    <source>
        <dbReference type="EMBL" id="KYH34253.1"/>
    </source>
</evidence>
<sequence length="66" mass="7976">MRLELTLNSLYICVKDMNRAINFYEQFFEQKVDKKDDIFSVFINENQVLEFKDSEGNDIEVYCRIL</sequence>
<gene>
    <name evidence="2" type="ORF">CLTEP_18280</name>
</gene>
<dbReference type="InterPro" id="IPR004360">
    <property type="entry name" value="Glyas_Fos-R_dOase_dom"/>
</dbReference>
<feature type="domain" description="Glyoxalase/fosfomycin resistance/dioxygenase" evidence="1">
    <location>
        <begin position="7"/>
        <end position="55"/>
    </location>
</feature>
<dbReference type="EMBL" id="LTBA01000021">
    <property type="protein sequence ID" value="KYH34253.1"/>
    <property type="molecule type" value="Genomic_DNA"/>
</dbReference>
<proteinExistence type="predicted"/>
<evidence type="ECO:0000313" key="3">
    <source>
        <dbReference type="Proteomes" id="UP000075531"/>
    </source>
</evidence>
<dbReference type="Pfam" id="PF00903">
    <property type="entry name" value="Glyoxalase"/>
    <property type="match status" value="1"/>
</dbReference>
<name>A0A151B395_9CLOT</name>